<dbReference type="InterPro" id="IPR035976">
    <property type="entry name" value="Sushi/SCR/CCP_sf"/>
</dbReference>
<feature type="non-terminal residue" evidence="8">
    <location>
        <position position="1"/>
    </location>
</feature>
<dbReference type="Pfam" id="PF02494">
    <property type="entry name" value="HYR"/>
    <property type="match status" value="1"/>
</dbReference>
<protein>
    <recommendedName>
        <fullName evidence="10">Selectin P</fullName>
    </recommendedName>
</protein>
<dbReference type="SMART" id="SM00032">
    <property type="entry name" value="CCP"/>
    <property type="match status" value="4"/>
</dbReference>
<dbReference type="InterPro" id="IPR003410">
    <property type="entry name" value="HYR_dom"/>
</dbReference>
<dbReference type="InterPro" id="IPR050350">
    <property type="entry name" value="Compl-Cell_Adhes-Reg"/>
</dbReference>
<organism evidence="8 9">
    <name type="scientific">Porites evermanni</name>
    <dbReference type="NCBI Taxonomy" id="104178"/>
    <lineage>
        <taxon>Eukaryota</taxon>
        <taxon>Metazoa</taxon>
        <taxon>Cnidaria</taxon>
        <taxon>Anthozoa</taxon>
        <taxon>Hexacorallia</taxon>
        <taxon>Scleractinia</taxon>
        <taxon>Fungiina</taxon>
        <taxon>Poritidae</taxon>
        <taxon>Porites</taxon>
    </lineage>
</organism>
<feature type="domain" description="Sushi" evidence="7">
    <location>
        <begin position="380"/>
        <end position="448"/>
    </location>
</feature>
<keyword evidence="9" id="KW-1185">Reference proteome</keyword>
<evidence type="ECO:0000259" key="7">
    <source>
        <dbReference type="PROSITE" id="PS50923"/>
    </source>
</evidence>
<dbReference type="Proteomes" id="UP001159427">
    <property type="component" value="Unassembled WGS sequence"/>
</dbReference>
<gene>
    <name evidence="8" type="ORF">PEVE_00000709</name>
</gene>
<feature type="domain" description="HYR" evidence="6">
    <location>
        <begin position="133"/>
        <end position="214"/>
    </location>
</feature>
<dbReference type="PANTHER" id="PTHR19325">
    <property type="entry name" value="COMPLEMENT COMPONENT-RELATED SUSHI DOMAIN-CONTAINING"/>
    <property type="match status" value="1"/>
</dbReference>
<dbReference type="InterPro" id="IPR000436">
    <property type="entry name" value="Sushi_SCR_CCP_dom"/>
</dbReference>
<dbReference type="SUPFAM" id="SSF57535">
    <property type="entry name" value="Complement control module/SCR domain"/>
    <property type="match status" value="4"/>
</dbReference>
<feature type="disulfide bond" evidence="5">
    <location>
        <begin position="350"/>
        <end position="377"/>
    </location>
</feature>
<proteinExistence type="predicted"/>
<dbReference type="Pfam" id="PF00084">
    <property type="entry name" value="Sushi"/>
    <property type="match status" value="4"/>
</dbReference>
<evidence type="ECO:0008006" key="10">
    <source>
        <dbReference type="Google" id="ProtNLM"/>
    </source>
</evidence>
<keyword evidence="2" id="KW-0677">Repeat</keyword>
<keyword evidence="1 5" id="KW-0768">Sushi</keyword>
<dbReference type="PANTHER" id="PTHR19325:SF575">
    <property type="entry name" value="LOCOMOTION-RELATED PROTEIN HIKARU GENKI"/>
    <property type="match status" value="1"/>
</dbReference>
<sequence>AISCPALFVSNADPPTGICSSADLSYQTYCSFKCLAGYQLKGSEVRVCQHDKTWSGTPSTCEEIRCPKLPSVKYATVVPNICGDQSMRFYSSCTFSCPDGFTTEVTAPHIASRVLTCQLNGEWDAQVPQCHGKHYQPPTITCPDIRGHTTKGKATGKVSWNIQVTDNSANVDPNAKINVASSQEFPIGENDVQVAASDNNGNTAICRFSVYIEGFLLRQLSTYVIRPQRIQCVLIPPPWRWKISLSSTSSKRQCYYVCILVACMQVTYILILTTHEPRTTTSHIWELKITCMHNSRQYIPYSQRNLTFCINMDLMNPISCPALFVSNADPPTGICSSADLSYQTYCSFKCLAGYQLKGSEVRVCQHDKTWSGTPSTCEEIRCPKLPSVKYATVVPNICGDQSMRFYSSCTFSCPDGFTTEVTAPHIASRVLTCQLNGEWDAQVPQCHGKLRNARNSGSPTCFTNRSPL</sequence>
<evidence type="ECO:0000256" key="3">
    <source>
        <dbReference type="ARBA" id="ARBA00023157"/>
    </source>
</evidence>
<dbReference type="EMBL" id="CALNXI010001030">
    <property type="protein sequence ID" value="CAH3152258.1"/>
    <property type="molecule type" value="Genomic_DNA"/>
</dbReference>
<dbReference type="CDD" id="cd00033">
    <property type="entry name" value="CCP"/>
    <property type="match status" value="4"/>
</dbReference>
<feature type="domain" description="Sushi" evidence="7">
    <location>
        <begin position="2"/>
        <end position="63"/>
    </location>
</feature>
<evidence type="ECO:0000313" key="9">
    <source>
        <dbReference type="Proteomes" id="UP001159427"/>
    </source>
</evidence>
<feature type="domain" description="Sushi" evidence="7">
    <location>
        <begin position="64"/>
        <end position="132"/>
    </location>
</feature>
<accession>A0ABN8PWA3</accession>
<feature type="domain" description="Sushi" evidence="7">
    <location>
        <begin position="318"/>
        <end position="379"/>
    </location>
</feature>
<feature type="disulfide bond" evidence="5">
    <location>
        <begin position="34"/>
        <end position="61"/>
    </location>
</feature>
<dbReference type="PROSITE" id="PS50825">
    <property type="entry name" value="HYR"/>
    <property type="match status" value="1"/>
</dbReference>
<evidence type="ECO:0000256" key="5">
    <source>
        <dbReference type="PROSITE-ProRule" id="PRU00302"/>
    </source>
</evidence>
<keyword evidence="4" id="KW-0325">Glycoprotein</keyword>
<evidence type="ECO:0000313" key="8">
    <source>
        <dbReference type="EMBL" id="CAH3152258.1"/>
    </source>
</evidence>
<keyword evidence="3 5" id="KW-1015">Disulfide bond</keyword>
<dbReference type="PROSITE" id="PS50923">
    <property type="entry name" value="SUSHI"/>
    <property type="match status" value="4"/>
</dbReference>
<name>A0ABN8PWA3_9CNID</name>
<evidence type="ECO:0000259" key="6">
    <source>
        <dbReference type="PROSITE" id="PS50825"/>
    </source>
</evidence>
<comment type="caution">
    <text evidence="5">Lacks conserved residue(s) required for the propagation of feature annotation.</text>
</comment>
<reference evidence="8 9" key="1">
    <citation type="submission" date="2022-05" db="EMBL/GenBank/DDBJ databases">
        <authorList>
            <consortium name="Genoscope - CEA"/>
            <person name="William W."/>
        </authorList>
    </citation>
    <scope>NUCLEOTIDE SEQUENCE [LARGE SCALE GENOMIC DNA]</scope>
</reference>
<evidence type="ECO:0000256" key="1">
    <source>
        <dbReference type="ARBA" id="ARBA00022659"/>
    </source>
</evidence>
<dbReference type="Gene3D" id="2.10.70.10">
    <property type="entry name" value="Complement Module, domain 1"/>
    <property type="match status" value="4"/>
</dbReference>
<evidence type="ECO:0000256" key="4">
    <source>
        <dbReference type="ARBA" id="ARBA00023180"/>
    </source>
</evidence>
<comment type="caution">
    <text evidence="8">The sequence shown here is derived from an EMBL/GenBank/DDBJ whole genome shotgun (WGS) entry which is preliminary data.</text>
</comment>
<evidence type="ECO:0000256" key="2">
    <source>
        <dbReference type="ARBA" id="ARBA00022737"/>
    </source>
</evidence>